<accession>A0A2S4Q135</accession>
<feature type="signal peptide" evidence="2">
    <location>
        <begin position="1"/>
        <end position="18"/>
    </location>
</feature>
<dbReference type="PANTHER" id="PTHR31836">
    <property type="match status" value="1"/>
</dbReference>
<keyword evidence="4" id="KW-1185">Reference proteome</keyword>
<reference evidence="3 4" key="1">
    <citation type="submission" date="2017-10" db="EMBL/GenBank/DDBJ databases">
        <title>Development of genomic resources for the powdery mildew, Erysiphe pulchra.</title>
        <authorList>
            <person name="Wadl P.A."/>
            <person name="Mack B.M."/>
            <person name="Moore G."/>
            <person name="Beltz S.B."/>
        </authorList>
    </citation>
    <scope>NUCLEOTIDE SEQUENCE [LARGE SCALE GENOMIC DNA]</scope>
    <source>
        <strain evidence="3">Cflorida</strain>
    </source>
</reference>
<feature type="chain" id="PRO_5015753900" description="RlpA-like protein double-psi beta-barrel domain-containing protein" evidence="2">
    <location>
        <begin position="19"/>
        <end position="294"/>
    </location>
</feature>
<organism evidence="3 4">
    <name type="scientific">Erysiphe pulchra</name>
    <dbReference type="NCBI Taxonomy" id="225359"/>
    <lineage>
        <taxon>Eukaryota</taxon>
        <taxon>Fungi</taxon>
        <taxon>Dikarya</taxon>
        <taxon>Ascomycota</taxon>
        <taxon>Pezizomycotina</taxon>
        <taxon>Leotiomycetes</taxon>
        <taxon>Erysiphales</taxon>
        <taxon>Erysiphaceae</taxon>
        <taxon>Erysiphe</taxon>
    </lineage>
</organism>
<dbReference type="SUPFAM" id="SSF50685">
    <property type="entry name" value="Barwin-like endoglucanases"/>
    <property type="match status" value="1"/>
</dbReference>
<sequence length="294" mass="31534">MKVSLLILTSIFGQIALASPHRHLHNHQHAARHVKREDDSPITTWVTEWVSVIKTVEVTTTLWVTPSVPEPSQVMDSKQDIPTEAQVIDTQQDIPAEAPALPSPSPAEFFEPQPSQNVQNMPVPSLEPSPVEILSPTPTSTELKVELPQQQHEAVPEIVDPTPATNEPATALSNNNITAPVDHATSSGSCTAGSPCNGDITYYDPGTGAGACGWQNTKDEPVVALPHAFMGEKSNGNPYCGKTITIVRNGKTSTARVVDKCMGCTGFSIDLSDSVFTQLAALSVGRTSAKWWIN</sequence>
<dbReference type="STRING" id="225359.A0A2S4Q135"/>
<dbReference type="Gene3D" id="2.40.40.10">
    <property type="entry name" value="RlpA-like domain"/>
    <property type="match status" value="1"/>
</dbReference>
<keyword evidence="1 2" id="KW-0732">Signal</keyword>
<proteinExistence type="predicted"/>
<gene>
    <name evidence="3" type="ORF">EPUL_000535</name>
</gene>
<dbReference type="CDD" id="cd22191">
    <property type="entry name" value="DPBB_RlpA_EXP_N-like"/>
    <property type="match status" value="1"/>
</dbReference>
<dbReference type="OrthoDB" id="623670at2759"/>
<evidence type="ECO:0000313" key="3">
    <source>
        <dbReference type="EMBL" id="POS87993.1"/>
    </source>
</evidence>
<name>A0A2S4Q135_9PEZI</name>
<dbReference type="EMBL" id="PEDP01000045">
    <property type="protein sequence ID" value="POS87993.1"/>
    <property type="molecule type" value="Genomic_DNA"/>
</dbReference>
<protein>
    <recommendedName>
        <fullName evidence="5">RlpA-like protein double-psi beta-barrel domain-containing protein</fullName>
    </recommendedName>
</protein>
<dbReference type="InterPro" id="IPR036908">
    <property type="entry name" value="RlpA-like_sf"/>
</dbReference>
<comment type="caution">
    <text evidence="3">The sequence shown here is derived from an EMBL/GenBank/DDBJ whole genome shotgun (WGS) entry which is preliminary data.</text>
</comment>
<evidence type="ECO:0000256" key="1">
    <source>
        <dbReference type="ARBA" id="ARBA00022729"/>
    </source>
</evidence>
<dbReference type="PANTHER" id="PTHR31836:SF28">
    <property type="entry name" value="SRCR DOMAIN-CONTAINING PROTEIN-RELATED"/>
    <property type="match status" value="1"/>
</dbReference>
<dbReference type="AlphaFoldDB" id="A0A2S4Q135"/>
<evidence type="ECO:0008006" key="5">
    <source>
        <dbReference type="Google" id="ProtNLM"/>
    </source>
</evidence>
<dbReference type="Proteomes" id="UP000237438">
    <property type="component" value="Unassembled WGS sequence"/>
</dbReference>
<evidence type="ECO:0000256" key="2">
    <source>
        <dbReference type="SAM" id="SignalP"/>
    </source>
</evidence>
<dbReference type="InterPro" id="IPR051477">
    <property type="entry name" value="Expansin_CellWall"/>
</dbReference>
<evidence type="ECO:0000313" key="4">
    <source>
        <dbReference type="Proteomes" id="UP000237438"/>
    </source>
</evidence>